<dbReference type="SFLD" id="SFLDG01018">
    <property type="entry name" value="Squalene/Phytoene_Synthase_Lik"/>
    <property type="match status" value="1"/>
</dbReference>
<dbReference type="PROSITE" id="PS01044">
    <property type="entry name" value="SQUALEN_PHYTOEN_SYN_1"/>
    <property type="match status" value="1"/>
</dbReference>
<dbReference type="RefSeq" id="WP_113743433.1">
    <property type="nucleotide sequence ID" value="NZ_UAPU01000007.1"/>
</dbReference>
<proteinExistence type="predicted"/>
<organism evidence="2 3">
    <name type="scientific">Anaerobiospirillum thomasii</name>
    <dbReference type="NCBI Taxonomy" id="179995"/>
    <lineage>
        <taxon>Bacteria</taxon>
        <taxon>Pseudomonadati</taxon>
        <taxon>Pseudomonadota</taxon>
        <taxon>Gammaproteobacteria</taxon>
        <taxon>Aeromonadales</taxon>
        <taxon>Succinivibrionaceae</taxon>
        <taxon>Anaerobiospirillum</taxon>
    </lineage>
</organism>
<name>A0A2X0VCR3_9GAMM</name>
<reference evidence="2 3" key="1">
    <citation type="submission" date="2018-06" db="EMBL/GenBank/DDBJ databases">
        <authorList>
            <consortium name="Pathogen Informatics"/>
            <person name="Doyle S."/>
        </authorList>
    </citation>
    <scope>NUCLEOTIDE SEQUENCE [LARGE SCALE GENOMIC DNA]</scope>
    <source>
        <strain evidence="2 3">NCTC13093</strain>
    </source>
</reference>
<dbReference type="Proteomes" id="UP000250086">
    <property type="component" value="Unassembled WGS sequence"/>
</dbReference>
<dbReference type="Gene3D" id="1.10.600.10">
    <property type="entry name" value="Farnesyl Diphosphate Synthase"/>
    <property type="match status" value="1"/>
</dbReference>
<protein>
    <submittedName>
        <fullName evidence="2">Farnesyl-diphosphate farnesyltransferase</fullName>
    </submittedName>
</protein>
<sequence length="337" mass="38226">MLSLQKQNEHLQKVSRSFALTIPVLNARLQDIIANAYLLCRIADTVEDDPALVTDKKIQWLYDFARLADRLFADEALALNLKERSKVLKDSAKEYEYCLMLDMLEVIQRTLSYEKPYIEVVARGVALLAYGMAQHLETTSIGTLEDLDSYCYSVAGVVGELLARLFAIDENMEESVRKHLIVLSVSFGEGLQLTNILKDRSEDIKRGVSFLPPLDTDEKESVIKYTAVTAGHLFDAIDFICSLPKDKSGSRMFCLTNVIMALLTLRKIGKNPFGDQSCLKISRRQVFIVYALCKLFCRNNSALRLIAYTASLGLTIKKRDYRELYHRVSMWQSSIPL</sequence>
<dbReference type="EMBL" id="UAPV01000001">
    <property type="protein sequence ID" value="SPT69249.1"/>
    <property type="molecule type" value="Genomic_DNA"/>
</dbReference>
<accession>A0A2X0VCR3</accession>
<dbReference type="InterPro" id="IPR044844">
    <property type="entry name" value="Trans_IPPS_euk-type"/>
</dbReference>
<dbReference type="OrthoDB" id="9807580at2"/>
<evidence type="ECO:0000313" key="2">
    <source>
        <dbReference type="EMBL" id="SPT69249.1"/>
    </source>
</evidence>
<keyword evidence="3" id="KW-1185">Reference proteome</keyword>
<dbReference type="InterPro" id="IPR019845">
    <property type="entry name" value="Squalene/phytoene_synthase_CS"/>
</dbReference>
<dbReference type="SUPFAM" id="SSF48576">
    <property type="entry name" value="Terpenoid synthases"/>
    <property type="match status" value="1"/>
</dbReference>
<dbReference type="PANTHER" id="PTHR11626">
    <property type="entry name" value="FARNESYL-DIPHOSPHATE FARNESYLTRANSFERASE"/>
    <property type="match status" value="1"/>
</dbReference>
<keyword evidence="1 2" id="KW-0808">Transferase</keyword>
<dbReference type="GO" id="GO:0051996">
    <property type="term" value="F:squalene synthase [NAD(P)H] activity"/>
    <property type="evidence" value="ECO:0007669"/>
    <property type="project" value="InterPro"/>
</dbReference>
<dbReference type="SFLD" id="SFLDS00005">
    <property type="entry name" value="Isoprenoid_Synthase_Type_I"/>
    <property type="match status" value="1"/>
</dbReference>
<evidence type="ECO:0000256" key="1">
    <source>
        <dbReference type="ARBA" id="ARBA00022679"/>
    </source>
</evidence>
<dbReference type="InterPro" id="IPR008949">
    <property type="entry name" value="Isoprenoid_synthase_dom_sf"/>
</dbReference>
<dbReference type="Pfam" id="PF00494">
    <property type="entry name" value="SQS_PSY"/>
    <property type="match status" value="1"/>
</dbReference>
<dbReference type="InterPro" id="IPR002060">
    <property type="entry name" value="Squ/phyt_synthse"/>
</dbReference>
<dbReference type="AlphaFoldDB" id="A0A2X0VCR3"/>
<dbReference type="PANTHER" id="PTHR11626:SF2">
    <property type="entry name" value="SQUALENE SYNTHASE"/>
    <property type="match status" value="1"/>
</dbReference>
<dbReference type="GO" id="GO:0045338">
    <property type="term" value="P:farnesyl diphosphate metabolic process"/>
    <property type="evidence" value="ECO:0007669"/>
    <property type="project" value="InterPro"/>
</dbReference>
<evidence type="ECO:0000313" key="3">
    <source>
        <dbReference type="Proteomes" id="UP000250086"/>
    </source>
</evidence>
<gene>
    <name evidence="2" type="ORF">NCTC13093_00615</name>
</gene>